<organism evidence="15 17">
    <name type="scientific">Rotaria socialis</name>
    <dbReference type="NCBI Taxonomy" id="392032"/>
    <lineage>
        <taxon>Eukaryota</taxon>
        <taxon>Metazoa</taxon>
        <taxon>Spiralia</taxon>
        <taxon>Gnathifera</taxon>
        <taxon>Rotifera</taxon>
        <taxon>Eurotatoria</taxon>
        <taxon>Bdelloidea</taxon>
        <taxon>Philodinida</taxon>
        <taxon>Philodinidae</taxon>
        <taxon>Rotaria</taxon>
    </lineage>
</organism>
<proteinExistence type="inferred from homology"/>
<feature type="domain" description="ABC transporter" evidence="14">
    <location>
        <begin position="2382"/>
        <end position="2617"/>
    </location>
</feature>
<keyword evidence="12 13" id="KW-0472">Membrane</keyword>
<feature type="transmembrane region" description="Helical" evidence="13">
    <location>
        <begin position="1131"/>
        <end position="1153"/>
    </location>
</feature>
<feature type="transmembrane region" description="Helical" evidence="13">
    <location>
        <begin position="2119"/>
        <end position="2141"/>
    </location>
</feature>
<keyword evidence="7" id="KW-0677">Repeat</keyword>
<dbReference type="GO" id="GO:0003952">
    <property type="term" value="F:NAD+ synthase (glutamine-hydrolyzing) activity"/>
    <property type="evidence" value="ECO:0007669"/>
    <property type="project" value="InterPro"/>
</dbReference>
<dbReference type="Proteomes" id="UP000663873">
    <property type="component" value="Unassembled WGS sequence"/>
</dbReference>
<dbReference type="InterPro" id="IPR003439">
    <property type="entry name" value="ABC_transporter-like_ATP-bd"/>
</dbReference>
<evidence type="ECO:0000256" key="9">
    <source>
        <dbReference type="ARBA" id="ARBA00022840"/>
    </source>
</evidence>
<evidence type="ECO:0000313" key="17">
    <source>
        <dbReference type="Proteomes" id="UP000663873"/>
    </source>
</evidence>
<evidence type="ECO:0000256" key="4">
    <source>
        <dbReference type="ARBA" id="ARBA00022448"/>
    </source>
</evidence>
<name>A0A819YPV3_9BILA</name>
<dbReference type="InterPro" id="IPR027417">
    <property type="entry name" value="P-loop_NTPase"/>
</dbReference>
<dbReference type="Pfam" id="PF19438">
    <property type="entry name" value="LIN9_C"/>
    <property type="match status" value="1"/>
</dbReference>
<dbReference type="EMBL" id="CAJOBP010000314">
    <property type="protein sequence ID" value="CAF4160399.1"/>
    <property type="molecule type" value="Genomic_DNA"/>
</dbReference>
<dbReference type="InterPro" id="IPR017871">
    <property type="entry name" value="ABC_transporter-like_CS"/>
</dbReference>
<dbReference type="PROSITE" id="PS50893">
    <property type="entry name" value="ABC_TRANSPORTER_2"/>
    <property type="match status" value="2"/>
</dbReference>
<protein>
    <recommendedName>
        <fullName evidence="14">ABC transporter domain-containing protein</fullName>
    </recommendedName>
</protein>
<dbReference type="Pfam" id="PF12698">
    <property type="entry name" value="ABC2_membrane_3"/>
    <property type="match status" value="2"/>
</dbReference>
<dbReference type="InterPro" id="IPR026082">
    <property type="entry name" value="ABCA"/>
</dbReference>
<evidence type="ECO:0000256" key="7">
    <source>
        <dbReference type="ARBA" id="ARBA00022737"/>
    </source>
</evidence>
<dbReference type="GO" id="GO:0016020">
    <property type="term" value="C:membrane"/>
    <property type="evidence" value="ECO:0007669"/>
    <property type="project" value="UniProtKB-SubCell"/>
</dbReference>
<evidence type="ECO:0000256" key="11">
    <source>
        <dbReference type="ARBA" id="ARBA00023027"/>
    </source>
</evidence>
<dbReference type="InterPro" id="IPR022310">
    <property type="entry name" value="NAD/GMP_synthase"/>
</dbReference>
<evidence type="ECO:0000256" key="13">
    <source>
        <dbReference type="SAM" id="Phobius"/>
    </source>
</evidence>
<dbReference type="GO" id="GO:0005524">
    <property type="term" value="F:ATP binding"/>
    <property type="evidence" value="ECO:0007669"/>
    <property type="project" value="UniProtKB-KW"/>
</dbReference>
<dbReference type="Pfam" id="PF02540">
    <property type="entry name" value="NAD_synthase"/>
    <property type="match status" value="1"/>
</dbReference>
<dbReference type="Gene3D" id="3.40.50.300">
    <property type="entry name" value="P-loop containing nucleotide triphosphate hydrolases"/>
    <property type="match status" value="2"/>
</dbReference>
<dbReference type="PANTHER" id="PTHR19229">
    <property type="entry name" value="ATP-BINDING CASSETTE TRANSPORTER SUBFAMILY A ABCA"/>
    <property type="match status" value="1"/>
</dbReference>
<dbReference type="InterPro" id="IPR045831">
    <property type="entry name" value="LIN9_C"/>
</dbReference>
<dbReference type="SUPFAM" id="SSF52402">
    <property type="entry name" value="Adenine nucleotide alpha hydrolases-like"/>
    <property type="match status" value="1"/>
</dbReference>
<dbReference type="SMART" id="SM00382">
    <property type="entry name" value="AAA"/>
    <property type="match status" value="2"/>
</dbReference>
<evidence type="ECO:0000256" key="6">
    <source>
        <dbReference type="ARBA" id="ARBA00022692"/>
    </source>
</evidence>
<dbReference type="InterPro" id="IPR003593">
    <property type="entry name" value="AAA+_ATPase"/>
</dbReference>
<dbReference type="NCBIfam" id="TIGR00552">
    <property type="entry name" value="nadE"/>
    <property type="match status" value="1"/>
</dbReference>
<dbReference type="SUPFAM" id="SSF52540">
    <property type="entry name" value="P-loop containing nucleoside triphosphate hydrolases"/>
    <property type="match status" value="2"/>
</dbReference>
<dbReference type="CDD" id="cd03263">
    <property type="entry name" value="ABC_subfamily_A"/>
    <property type="match status" value="2"/>
</dbReference>
<keyword evidence="11" id="KW-0520">NAD</keyword>
<dbReference type="GO" id="GO:0016887">
    <property type="term" value="F:ATP hydrolysis activity"/>
    <property type="evidence" value="ECO:0007669"/>
    <property type="project" value="InterPro"/>
</dbReference>
<keyword evidence="4" id="KW-0813">Transport</keyword>
<dbReference type="FunFam" id="3.40.50.300:FF:000335">
    <property type="entry name" value="ATP binding cassette subfamily A member 5"/>
    <property type="match status" value="1"/>
</dbReference>
<dbReference type="SMART" id="SM01135">
    <property type="entry name" value="DIRP"/>
    <property type="match status" value="1"/>
</dbReference>
<dbReference type="Proteomes" id="UP000663851">
    <property type="component" value="Unassembled WGS sequence"/>
</dbReference>
<keyword evidence="9" id="KW-0067">ATP-binding</keyword>
<dbReference type="InterPro" id="IPR003694">
    <property type="entry name" value="NAD_synthase"/>
</dbReference>
<comment type="similarity">
    <text evidence="3">Belongs to the ABC transporter superfamily. ABCA family.</text>
</comment>
<keyword evidence="5" id="KW-0436">Ligase</keyword>
<evidence type="ECO:0000256" key="3">
    <source>
        <dbReference type="ARBA" id="ARBA00008869"/>
    </source>
</evidence>
<dbReference type="FunFam" id="3.40.50.300:FF:000298">
    <property type="entry name" value="ATP-binding cassette sub-family A member 12"/>
    <property type="match status" value="1"/>
</dbReference>
<comment type="subcellular location">
    <subcellularLocation>
        <location evidence="1">Membrane</location>
        <topology evidence="1">Multi-pass membrane protein</topology>
    </subcellularLocation>
</comment>
<feature type="transmembrane region" description="Helical" evidence="13">
    <location>
        <begin position="2323"/>
        <end position="2345"/>
    </location>
</feature>
<evidence type="ECO:0000313" key="15">
    <source>
        <dbReference type="EMBL" id="CAF4160399.1"/>
    </source>
</evidence>
<evidence type="ECO:0000256" key="2">
    <source>
        <dbReference type="ARBA" id="ARBA00004790"/>
    </source>
</evidence>
<dbReference type="GO" id="GO:0009435">
    <property type="term" value="P:NAD+ biosynthetic process"/>
    <property type="evidence" value="ECO:0007669"/>
    <property type="project" value="UniProtKB-UniPathway"/>
</dbReference>
<dbReference type="UniPathway" id="UPA00253"/>
<feature type="transmembrane region" description="Helical" evidence="13">
    <location>
        <begin position="2230"/>
        <end position="2252"/>
    </location>
</feature>
<dbReference type="EMBL" id="CAJOBO010001053">
    <property type="protein sequence ID" value="CAF4331387.1"/>
    <property type="molecule type" value="Genomic_DNA"/>
</dbReference>
<feature type="transmembrane region" description="Helical" evidence="13">
    <location>
        <begin position="1270"/>
        <end position="1293"/>
    </location>
</feature>
<dbReference type="GO" id="GO:0140359">
    <property type="term" value="F:ABC-type transporter activity"/>
    <property type="evidence" value="ECO:0007669"/>
    <property type="project" value="InterPro"/>
</dbReference>
<dbReference type="InterPro" id="IPR033471">
    <property type="entry name" value="DIRP"/>
</dbReference>
<feature type="transmembrane region" description="Helical" evidence="13">
    <location>
        <begin position="1314"/>
        <end position="1338"/>
    </location>
</feature>
<dbReference type="PROSITE" id="PS00211">
    <property type="entry name" value="ABC_TRANSPORTER_1"/>
    <property type="match status" value="1"/>
</dbReference>
<dbReference type="Gene3D" id="3.40.50.620">
    <property type="entry name" value="HUPs"/>
    <property type="match status" value="1"/>
</dbReference>
<comment type="caution">
    <text evidence="15">The sequence shown here is derived from an EMBL/GenBank/DDBJ whole genome shotgun (WGS) entry which is preliminary data.</text>
</comment>
<dbReference type="InterPro" id="IPR013525">
    <property type="entry name" value="ABC2_TM"/>
</dbReference>
<evidence type="ECO:0000256" key="12">
    <source>
        <dbReference type="ARBA" id="ARBA00023136"/>
    </source>
</evidence>
<evidence type="ECO:0000256" key="5">
    <source>
        <dbReference type="ARBA" id="ARBA00022598"/>
    </source>
</evidence>
<dbReference type="GO" id="GO:0004359">
    <property type="term" value="F:glutaminase activity"/>
    <property type="evidence" value="ECO:0007669"/>
    <property type="project" value="InterPro"/>
</dbReference>
<dbReference type="Pfam" id="PF23321">
    <property type="entry name" value="R1_ABCA1"/>
    <property type="match status" value="1"/>
</dbReference>
<evidence type="ECO:0000256" key="8">
    <source>
        <dbReference type="ARBA" id="ARBA00022741"/>
    </source>
</evidence>
<dbReference type="PANTHER" id="PTHR19229:SF36">
    <property type="entry name" value="ATP-BINDING CASSETTE SUB-FAMILY A MEMBER 2"/>
    <property type="match status" value="1"/>
</dbReference>
<evidence type="ECO:0000256" key="10">
    <source>
        <dbReference type="ARBA" id="ARBA00022989"/>
    </source>
</evidence>
<keyword evidence="10 13" id="KW-1133">Transmembrane helix</keyword>
<feature type="transmembrane region" description="Helical" evidence="13">
    <location>
        <begin position="2199"/>
        <end position="2218"/>
    </location>
</feature>
<gene>
    <name evidence="16" type="ORF">HFQ381_LOCUS15475</name>
    <name evidence="15" type="ORF">UJA718_LOCUS4028</name>
</gene>
<keyword evidence="8" id="KW-0547">Nucleotide-binding</keyword>
<dbReference type="Pfam" id="PF06584">
    <property type="entry name" value="DIRP"/>
    <property type="match status" value="1"/>
</dbReference>
<sequence>MTTTTDILFNESPNTCLKINADHLKHFLLNAKAQRWMICEWFYSDIDWCLLGTENEFENCMEHFFPELINRDTLRKRFELTRRQWNLIRRRFGKPRRFSSAYLKNERIKLSKQRNLLRILQNETKTHYQSEKIFLNNLPPLIISSLPLGCRVIVRLFRSSQSGLYRGQFISRDENNHQLCKILFDDSTIDLFSVNDIDVMSEEPLERIILIDKLKAIKFGEKDKIYLNSDNDEEDFQTTDDDETTIKTDVITKIPDRLLYLIIRVSRILCAKRDSIEKLRKMNDQAEYELSRQIPLSDIFRRDYAHLIQWLAKLNEFLAKFIEEINKICREIVTDEQLLAVFNDTKFVCDRSQRIAQEVVNKLNISPMVINEGNLELIRKLVAIVVQMKEFSESEGSFLELHALDEANENFKKFIHPSLLSTYKQCVESSVTQFKSGLNHRPGLVMTAIRKTQEASFHPQTNYTSNFLDQTYRATPFPSSGVFSILQSFCPKTAPSNEQGFSIFPNGTSTEMLITIDRITRTNPFFTQNFSMFDIDSLPDMYETLIDRPAFVYDSLSNLTFSFTKNLTKICSFFIMELNYSKEECELIFNKTVINTNQIQNVFPHLFGNLSDGSQNDTEDNLNLIEYYSLLQISLSPDEFSAVTQLFGKILATNSFENLTKAELHLLAKAIKITFFHRETLKKVFCSKEKFNLIYQFNSTAINKTDFQQRLCNMSDEQYQELSNLLMNSISDDEIIDAFQLEHIEISSMLFQLDDYVIQLEKYAAFEQGLRDLYDIAKLLRTNSCSIDEHNNTETSTSSRPAVTFTGNVESVAMNKLKTKKGFFPLWLGMQEAICGIRPKTNLNSDQQLNGDQLPDLAELGISDNQQRQLGLLFYVLYGNSLVLYAPNSTLIDGVISKANSTFVLLDTITKYAFEWRNVSNVLKTYFLANGTDKKVDSLRRMKKIVEEFGPSIHLSSMDKIVKILKNLSDPSIDNYMKQITTIDKAACSWISLISGINLNVYKGFANENDLVEYFLRRAYHDNYTVIASVVFTNVRFNDTELPPNTVYKIRQNASLTPSTKRVRDRFWVPAPAQSGFLYYDFGFSWVQEVIDRAIIDTQVGRPVIEPGLFFQEMSYPCYTYDNFLQMIQHALPLCLTISWVYAFAMLTQSIVYEKEVRLKEVMKIMGLSNGVHWIAWFITIFSQTTVVMIAVTIILHYGKVLLHSNAFLIFLIFEIYALSTISLAFLVSVFYSKAKIAAACSGIIYLLTYVPCMYISIREDLAQDTIPKWAKMLASLFSTSAFGMGAKYIAFYENIGTGIQFDNIRYSPVEGDSFTCFETVLFMIFDTLIHLILMWYIENVYPGTYGIPKKWYFPFTISYWTGETCVEPDWIKKFKRISLFKWFTCRKHHMSYQFHWSSSSLNPITNDSNRNEDYFERDDHLNSQTIGVRLTNLTKIFDRKKCAVQNLSMDLYEGEILSFLGHNGAGKTTTMSILTGLIPATSGTATIYDQDINIDMDKIRKNLGWCPQHNVLFEKLTVEEHLLFFSKLKQVQSKEMKKMIENMLFDVGLTSKRNATVSTLSGGMKRKLSVAMAFVGDAKTIILDEPTAGVDPYARRAIWELLLKLKRGRTILLSSHHMDEADVLGDRIAIISNGQLKCCGTSLFLKTTFGEGYVFTLVKNDPWTSSRNEVTSTITQCIPKAYLKEETRKELKYVLPLKSRPLFPEFFSLLDSRKESLSIAGYGLQDVSLEEVFLKVTEQYKSSPNAADVEAEFNNNSTNESSMEISTSTSGSTISKSNISYDRVTGARLYAKQALSIIIKRFIFNYRNLRGLATQILLPAFFITVAMTVALTAPGFADPPPIILSTAMFSHLNYLYTPVSDLNDYKLRNISHISRLNANPYDLSETIQYPSGIGSTCLLKNPYMNETMLKLDNLVGSLCEKVYQNDFTSYSLSDINWLHMFEDNQTFFNRSYQPDQATINKYYSPCQCLIDQSRFTCPTFPTPEIYRLISNDRIINITKEQNEILYYLYTSDNHHLDRYGGLSFGLEQDYVPNDYPINVDNQILQKLAVKNIARIFTNHKGYHSLPLYINIMSNVILRANLPFEKGLPSAYGITTINHPMNETNNMLSTEFILQGSDVVISIFIIVAMSFVPASFTLFLVYERATKSKHIQYINGLYPLVYWLTNFIWDLLNYLLPAACVIVILRLFNVPAYVEGENFLAVISLFLMYGWSIIPVMYPFSFRFTEPSNAYIFLIVINLFSGITCIYTSFFLEIFALGSPATSTLSIITRTVKKIFKIFPNYCLGRGLIDIAYNDYYNSFYKKTGLTDRIRTPFMWDITVSNLVSMAICGLVFWILTLLLEYGFFYSPNVPDALPFSHLDEDEDVAQIRRQVVNKTIDDNILVMSNLSKCYRTKRHKKLIAVNNLCLGIRSGECFGLCGVNGAGKTTTFRMLIGDLYPTAGYAQIHGFDSMKQKRQVFKYIGYCPQFDALFDELTPVEHMSLMARLRGIYWQDENRHVLQLLKRLDLCEYLTVPVGKLSLGNRRKLSTAMALVGDPSVVFLDEPTSGMDPSSRRFLWNVIRRLIKEGKSIILTSHSMEECEVLCSSIAIMVNGCFRCLGSTQHLKNRFGDGYTIKIRLKSASNTTSDQTILDGFSSNFILKERHINILQYEIAEEHVSLKDIFSKLENLLINERITDYSVSQNTLDNVFVNFVRDQYNTTQQTKKSSRRRQEHFDGILDDTFDDGSFIVTKSRRNNNNNNNSAMQTEKVIAHIINWLNDYHKTSHTNGFVVGVSGGIDSAVVSTLCARTGLPVLVIEMPIRQSSSEVQRSRAHINWLQTTFPNVTGTEVNLTEVFETFENTVKKSEVNEVNSSTDIAFANVRSRLRMVNLYYYASIKGYLVAGTGNKVEDFGVGFFTKYGDGGVDISPIADLMKSEVRAVATVLGVGQEIIKAPPTDGLFGDTRTDEDQIGATYDELEWAMNYLELSTEKQGEITFSDRQKQVLDIYNKRHAANLHKMVEIPRCIIPTELKAKQS</sequence>
<keyword evidence="6 13" id="KW-0812">Transmembrane</keyword>
<dbReference type="Pfam" id="PF00005">
    <property type="entry name" value="ABC_tran"/>
    <property type="match status" value="2"/>
</dbReference>
<feature type="transmembrane region" description="Helical" evidence="13">
    <location>
        <begin position="1208"/>
        <end position="1230"/>
    </location>
</feature>
<feature type="domain" description="ABC transporter" evidence="14">
    <location>
        <begin position="1429"/>
        <end position="1659"/>
    </location>
</feature>
<feature type="transmembrane region" description="Helical" evidence="13">
    <location>
        <begin position="1174"/>
        <end position="1196"/>
    </location>
</feature>
<accession>A0A819YPV3</accession>
<comment type="pathway">
    <text evidence="2">Cofactor biosynthesis; NAD(+) biosynthesis.</text>
</comment>
<feature type="transmembrane region" description="Helical" evidence="13">
    <location>
        <begin position="1237"/>
        <end position="1258"/>
    </location>
</feature>
<dbReference type="InterPro" id="IPR056264">
    <property type="entry name" value="R2_ABCA1-4-like"/>
</dbReference>
<keyword evidence="17" id="KW-1185">Reference proteome</keyword>
<evidence type="ECO:0000313" key="16">
    <source>
        <dbReference type="EMBL" id="CAF4331387.1"/>
    </source>
</evidence>
<dbReference type="GO" id="GO:0005319">
    <property type="term" value="F:lipid transporter activity"/>
    <property type="evidence" value="ECO:0007669"/>
    <property type="project" value="TreeGrafter"/>
</dbReference>
<evidence type="ECO:0000259" key="14">
    <source>
        <dbReference type="PROSITE" id="PS50893"/>
    </source>
</evidence>
<reference evidence="15" key="1">
    <citation type="submission" date="2021-02" db="EMBL/GenBank/DDBJ databases">
        <authorList>
            <person name="Nowell W R."/>
        </authorList>
    </citation>
    <scope>NUCLEOTIDE SEQUENCE</scope>
</reference>
<evidence type="ECO:0000256" key="1">
    <source>
        <dbReference type="ARBA" id="ARBA00004141"/>
    </source>
</evidence>
<dbReference type="CDD" id="cd00553">
    <property type="entry name" value="NAD_synthase"/>
    <property type="match status" value="1"/>
</dbReference>
<dbReference type="GO" id="GO:0005737">
    <property type="term" value="C:cytoplasm"/>
    <property type="evidence" value="ECO:0007669"/>
    <property type="project" value="InterPro"/>
</dbReference>
<dbReference type="InterPro" id="IPR014729">
    <property type="entry name" value="Rossmann-like_a/b/a_fold"/>
</dbReference>